<reference evidence="4 5" key="1">
    <citation type="submission" date="2019-01" db="EMBL/GenBank/DDBJ databases">
        <title>Genome sequencing of strain FW100M-8.</title>
        <authorList>
            <person name="Heo J."/>
            <person name="Kim S.-J."/>
            <person name="Kim J.-S."/>
            <person name="Hong S.-B."/>
            <person name="Kwon S.-W."/>
        </authorList>
    </citation>
    <scope>NUCLEOTIDE SEQUENCE [LARGE SCALE GENOMIC DNA]</scope>
    <source>
        <strain evidence="4 5">FW100M-8</strain>
    </source>
</reference>
<protein>
    <submittedName>
        <fullName evidence="4">J domain-containing protein</fullName>
    </submittedName>
</protein>
<dbReference type="OrthoDB" id="5242140at2"/>
<proteinExistence type="predicted"/>
<evidence type="ECO:0000313" key="4">
    <source>
        <dbReference type="EMBL" id="QAY72231.1"/>
    </source>
</evidence>
<dbReference type="Pfam" id="PF00226">
    <property type="entry name" value="DnaJ"/>
    <property type="match status" value="1"/>
</dbReference>
<name>A0A4V0YGS5_9MICO</name>
<dbReference type="SUPFAM" id="SSF46565">
    <property type="entry name" value="Chaperone J-domain"/>
    <property type="match status" value="1"/>
</dbReference>
<keyword evidence="5" id="KW-1185">Reference proteome</keyword>
<dbReference type="InterPro" id="IPR001623">
    <property type="entry name" value="DnaJ_domain"/>
</dbReference>
<dbReference type="Gene3D" id="1.10.287.110">
    <property type="entry name" value="DnaJ domain"/>
    <property type="match status" value="1"/>
</dbReference>
<evidence type="ECO:0000256" key="2">
    <source>
        <dbReference type="SAM" id="Phobius"/>
    </source>
</evidence>
<dbReference type="Proteomes" id="UP000291259">
    <property type="component" value="Chromosome"/>
</dbReference>
<accession>A0A4V0YGS5</accession>
<gene>
    <name evidence="4" type="ORF">ET445_01620</name>
</gene>
<sequence>MRTRTTSVRVVSRSRPARHDWRSSPHRACTRSWGRDGRCIRMSPVGDAMSPTHYEVLGVSPSAPLAEIKLAFRRKARELHPDTGGAKELIDPVLRAWEVLSDPAQRAGYDEELRAEEFRKGERSSDHGGSRRQAPNEDRLRESWYQAQAQAAWFQAQAQAAWFQAQAQAQAEAGWHRAAAEQRARERQEEFERRRQQPYWEALSRLGPRYQRYHTDWRVPLKVVFRWRTWDRFRVATITVSPITVAAILLRRSILESGSALGPYLSTFGFDLVWRGTLYTLAVVFVTLILKLIVWSYRRFVERRTAISEHELIEEYLVRR</sequence>
<dbReference type="SMART" id="SM00271">
    <property type="entry name" value="DnaJ"/>
    <property type="match status" value="1"/>
</dbReference>
<dbReference type="PANTHER" id="PTHR44825">
    <property type="match status" value="1"/>
</dbReference>
<dbReference type="InterPro" id="IPR036869">
    <property type="entry name" value="J_dom_sf"/>
</dbReference>
<keyword evidence="2" id="KW-0812">Transmembrane</keyword>
<dbReference type="AlphaFoldDB" id="A0A4V0YGS5"/>
<evidence type="ECO:0000259" key="3">
    <source>
        <dbReference type="PROSITE" id="PS50076"/>
    </source>
</evidence>
<feature type="transmembrane region" description="Helical" evidence="2">
    <location>
        <begin position="235"/>
        <end position="254"/>
    </location>
</feature>
<dbReference type="EMBL" id="CP035491">
    <property type="protein sequence ID" value="QAY72231.1"/>
    <property type="molecule type" value="Genomic_DNA"/>
</dbReference>
<dbReference type="KEGG" id="agf:ET445_01620"/>
<feature type="transmembrane region" description="Helical" evidence="2">
    <location>
        <begin position="274"/>
        <end position="294"/>
    </location>
</feature>
<organism evidence="4 5">
    <name type="scientific">Agromyces protaetiae</name>
    <dbReference type="NCBI Taxonomy" id="2509455"/>
    <lineage>
        <taxon>Bacteria</taxon>
        <taxon>Bacillati</taxon>
        <taxon>Actinomycetota</taxon>
        <taxon>Actinomycetes</taxon>
        <taxon>Micrococcales</taxon>
        <taxon>Microbacteriaceae</taxon>
        <taxon>Agromyces</taxon>
    </lineage>
</organism>
<dbReference type="CDD" id="cd06257">
    <property type="entry name" value="DnaJ"/>
    <property type="match status" value="1"/>
</dbReference>
<evidence type="ECO:0000256" key="1">
    <source>
        <dbReference type="SAM" id="MobiDB-lite"/>
    </source>
</evidence>
<keyword evidence="2" id="KW-0472">Membrane</keyword>
<feature type="domain" description="J" evidence="3">
    <location>
        <begin position="52"/>
        <end position="113"/>
    </location>
</feature>
<dbReference type="PANTHER" id="PTHR44825:SF1">
    <property type="entry name" value="DNAJ HOMOLOG SUBFAMILY C MEMBER 4"/>
    <property type="match status" value="1"/>
</dbReference>
<dbReference type="PROSITE" id="PS50076">
    <property type="entry name" value="DNAJ_2"/>
    <property type="match status" value="1"/>
</dbReference>
<evidence type="ECO:0000313" key="5">
    <source>
        <dbReference type="Proteomes" id="UP000291259"/>
    </source>
</evidence>
<feature type="region of interest" description="Disordered" evidence="1">
    <location>
        <begin position="111"/>
        <end position="139"/>
    </location>
</feature>
<dbReference type="InterPro" id="IPR052763">
    <property type="entry name" value="DnaJ_C4"/>
</dbReference>
<dbReference type="PRINTS" id="PR00625">
    <property type="entry name" value="JDOMAIN"/>
</dbReference>
<keyword evidence="2" id="KW-1133">Transmembrane helix</keyword>